<dbReference type="GO" id="GO:0048564">
    <property type="term" value="P:photosystem I assembly"/>
    <property type="evidence" value="ECO:0007669"/>
    <property type="project" value="TreeGrafter"/>
</dbReference>
<dbReference type="Pfam" id="PF03161">
    <property type="entry name" value="LAGLIDADG_2"/>
    <property type="match status" value="1"/>
</dbReference>
<keyword evidence="2" id="KW-0540">Nuclease</keyword>
<gene>
    <name evidence="2" type="primary">orf245</name>
</gene>
<dbReference type="PANTHER" id="PTHR47539:SF1">
    <property type="entry name" value="PENTATRICOPEPTIDE REPEAT-CONTAINING PROTEIN OTP51, CHLOROPLASTIC"/>
    <property type="match status" value="1"/>
</dbReference>
<reference evidence="2" key="1">
    <citation type="journal article" date="2006" name="Curr. Genet.">
        <title>The complete mitochondrial DNA sequence of the green alga Oltmannsiellopsis viridis: evolutionary trends of the mitochondrial genome in the Ulvophyceae.</title>
        <authorList>
            <person name="Pombert J.F."/>
            <person name="Beauchamp P."/>
            <person name="Otis C."/>
            <person name="Lemieux C."/>
            <person name="Turmel M."/>
        </authorList>
    </citation>
    <scope>NUCLEOTIDE SEQUENCE</scope>
</reference>
<dbReference type="GeneID" id="4200923"/>
<accession>Q0QIS0</accession>
<reference evidence="2" key="2">
    <citation type="submission" date="2006-01" db="EMBL/GenBank/DDBJ databases">
        <authorList>
            <person name="Pombert J.-F."/>
            <person name="Beauchamp P."/>
            <person name="Otis C."/>
            <person name="Lemieux C."/>
            <person name="Turmel M."/>
        </authorList>
    </citation>
    <scope>NUCLEOTIDE SEQUENCE</scope>
</reference>
<evidence type="ECO:0000313" key="2">
    <source>
        <dbReference type="EMBL" id="ABC96334.1"/>
    </source>
</evidence>
<dbReference type="RefSeq" id="YP_684375.1">
    <property type="nucleotide sequence ID" value="NC_008256.1"/>
</dbReference>
<dbReference type="EMBL" id="DQ365900">
    <property type="protein sequence ID" value="ABC96334.1"/>
    <property type="molecule type" value="Genomic_DNA"/>
</dbReference>
<evidence type="ECO:0000259" key="1">
    <source>
        <dbReference type="Pfam" id="PF03161"/>
    </source>
</evidence>
<dbReference type="GO" id="GO:0045292">
    <property type="term" value="P:mRNA cis splicing, via spliceosome"/>
    <property type="evidence" value="ECO:0007669"/>
    <property type="project" value="TreeGrafter"/>
</dbReference>
<dbReference type="PANTHER" id="PTHR47539">
    <property type="entry name" value="PENTATRICOPEPTIDE REPEAT-CONTAINING PROTEIN OTP51, CHLOROPLASTIC"/>
    <property type="match status" value="1"/>
</dbReference>
<dbReference type="InterPro" id="IPR027434">
    <property type="entry name" value="Homing_endonucl"/>
</dbReference>
<dbReference type="InterPro" id="IPR052500">
    <property type="entry name" value="Chloro/Mito_RNA_Process"/>
</dbReference>
<dbReference type="GO" id="GO:0004519">
    <property type="term" value="F:endonuclease activity"/>
    <property type="evidence" value="ECO:0007669"/>
    <property type="project" value="UniProtKB-KW"/>
</dbReference>
<name>Q0QIS0_OLTVI</name>
<geneLocation type="mitochondrion" evidence="2"/>
<protein>
    <submittedName>
        <fullName evidence="2">Putative site-specific DNA endonuclease</fullName>
    </submittedName>
</protein>
<keyword evidence="2" id="KW-0378">Hydrolase</keyword>
<dbReference type="SUPFAM" id="SSF55608">
    <property type="entry name" value="Homing endonucleases"/>
    <property type="match status" value="1"/>
</dbReference>
<dbReference type="Gene3D" id="3.10.28.10">
    <property type="entry name" value="Homing endonucleases"/>
    <property type="match status" value="2"/>
</dbReference>
<dbReference type="GO" id="GO:0000373">
    <property type="term" value="P:Group II intron splicing"/>
    <property type="evidence" value="ECO:0007669"/>
    <property type="project" value="TreeGrafter"/>
</dbReference>
<dbReference type="InterPro" id="IPR004860">
    <property type="entry name" value="LAGLIDADG_dom"/>
</dbReference>
<proteinExistence type="predicted"/>
<sequence>MGVDYQEFNGINRNLRGNALKRYVKSLPPLTNVQKEILVGTLLGDSTMKTGGAANRPAQNQFSFTQKASMVEYVQQMYMNFKQFVGAQPRFGKPSGSSTSREGSYAFKTYRVASFRYFAVLFYGTEFPYTKSVPKNIGKLLTARSLAYWYMDDGSFGQRRVVLHTQGFSHEDQVILKAALKDKFDLDFSIVRDRRHYKLSLRKHSNQTFFELVYPYIYSCFSYKLPQRFLNRIRQESFNHYSRFF</sequence>
<dbReference type="AlphaFoldDB" id="Q0QIS0"/>
<keyword evidence="2" id="KW-0255">Endonuclease</keyword>
<feature type="domain" description="Homing endonuclease LAGLIDADG" evidence="1">
    <location>
        <begin position="35"/>
        <end position="209"/>
    </location>
</feature>
<organism evidence="2">
    <name type="scientific">Oltmannsiellopsis viridis</name>
    <name type="common">Marine flagellate</name>
    <name type="synonym">Oltmannsiella viridis</name>
    <dbReference type="NCBI Taxonomy" id="51324"/>
    <lineage>
        <taxon>Eukaryota</taxon>
        <taxon>Viridiplantae</taxon>
        <taxon>Chlorophyta</taxon>
        <taxon>core chlorophytes</taxon>
        <taxon>Ulvophyceae</taxon>
        <taxon>OUU clade</taxon>
        <taxon>Oltmannsiellopsidales</taxon>
        <taxon>Oltmannsiellopsidaceae</taxon>
        <taxon>Oltmannsiellopsis</taxon>
    </lineage>
</organism>
<keyword evidence="2" id="KW-0496">Mitochondrion</keyword>